<feature type="transmembrane region" description="Helical" evidence="2">
    <location>
        <begin position="60"/>
        <end position="79"/>
    </location>
</feature>
<dbReference type="AlphaFoldDB" id="A0A1S7LH49"/>
<feature type="transmembrane region" description="Helical" evidence="2">
    <location>
        <begin position="20"/>
        <end position="39"/>
    </location>
</feature>
<sequence>MFSHLFRRLFHTLHPSRAQLFGVMSVLGGVTLAVMLISAPLMLHFESLHPEANVKNLGDALWLTFMIVTTVGFGDFYPVSLGGRLMAVPLAACGIGLFGTLAGYLGSMILDRVVRAATTDMLHEQNSRIETLVSQNRQMAVAIKQISEENSELNRAIVALAKQNSALNQKIDADTNEILELLQQQHKL</sequence>
<keyword evidence="2" id="KW-0472">Membrane</keyword>
<evidence type="ECO:0000259" key="3">
    <source>
        <dbReference type="Pfam" id="PF07885"/>
    </source>
</evidence>
<dbReference type="Gene3D" id="1.20.5.110">
    <property type="match status" value="1"/>
</dbReference>
<feature type="transmembrane region" description="Helical" evidence="2">
    <location>
        <begin position="85"/>
        <end position="105"/>
    </location>
</feature>
<proteinExistence type="predicted"/>
<dbReference type="Gene3D" id="1.10.287.70">
    <property type="match status" value="1"/>
</dbReference>
<reference evidence="4" key="1">
    <citation type="submission" date="2015-04" db="EMBL/GenBank/DDBJ databases">
        <authorList>
            <person name="Syromyatnikov M.Y."/>
            <person name="Popov V.N."/>
        </authorList>
    </citation>
    <scope>NUCLEOTIDE SEQUENCE</scope>
    <source>
        <strain evidence="4">MO-1</strain>
    </source>
</reference>
<dbReference type="Pfam" id="PF07885">
    <property type="entry name" value="Ion_trans_2"/>
    <property type="match status" value="1"/>
</dbReference>
<dbReference type="SUPFAM" id="SSF81324">
    <property type="entry name" value="Voltage-gated potassium channels"/>
    <property type="match status" value="1"/>
</dbReference>
<evidence type="ECO:0000256" key="1">
    <source>
        <dbReference type="SAM" id="Coils"/>
    </source>
</evidence>
<keyword evidence="2" id="KW-0812">Transmembrane</keyword>
<dbReference type="InterPro" id="IPR013099">
    <property type="entry name" value="K_chnl_dom"/>
</dbReference>
<evidence type="ECO:0000256" key="2">
    <source>
        <dbReference type="SAM" id="Phobius"/>
    </source>
</evidence>
<accession>A0A1S7LH49</accession>
<evidence type="ECO:0000313" key="4">
    <source>
        <dbReference type="EMBL" id="CRH05397.1"/>
    </source>
</evidence>
<keyword evidence="1" id="KW-0175">Coiled coil</keyword>
<name>A0A1S7LH49_MAGMO</name>
<gene>
    <name evidence="4" type="ORF">MAGMO_1204</name>
</gene>
<keyword evidence="2" id="KW-1133">Transmembrane helix</keyword>
<feature type="domain" description="Potassium channel" evidence="3">
    <location>
        <begin position="31"/>
        <end position="109"/>
    </location>
</feature>
<organism evidence="4">
    <name type="scientific">Magnetococcus massalia (strain MO-1)</name>
    <dbReference type="NCBI Taxonomy" id="451514"/>
    <lineage>
        <taxon>Bacteria</taxon>
        <taxon>Pseudomonadati</taxon>
        <taxon>Pseudomonadota</taxon>
        <taxon>Magnetococcia</taxon>
        <taxon>Magnetococcales</taxon>
        <taxon>Magnetococcaceae</taxon>
        <taxon>Magnetococcus</taxon>
    </lineage>
</organism>
<dbReference type="EMBL" id="LO017727">
    <property type="protein sequence ID" value="CRH05397.1"/>
    <property type="molecule type" value="Genomic_DNA"/>
</dbReference>
<protein>
    <submittedName>
        <fullName evidence="4">Putative Ion transporter</fullName>
    </submittedName>
</protein>
<feature type="coiled-coil region" evidence="1">
    <location>
        <begin position="143"/>
        <end position="184"/>
    </location>
</feature>